<name>A0A4P9YXL9_9FUNG</name>
<sequence>MDLDWCIRCDKHTKGGLYCSELCQREDYAQTAQAGRPADPLGIPRRPVPTALASPTLGGYHLGGTVPMAGQYPGATFAHGLATPSSSPEHLTPQRPPPPPPLQQHPVVPANASTAAALLRQKILGYGGQEGQPLGTATAAASPASLRPLPAQRSSSTSNIRSAGAYLAGYLPSL</sequence>
<dbReference type="OrthoDB" id="5590902at2759"/>
<proteinExistence type="predicted"/>
<feature type="region of interest" description="Disordered" evidence="1">
    <location>
        <begin position="134"/>
        <end position="158"/>
    </location>
</feature>
<feature type="region of interest" description="Disordered" evidence="1">
    <location>
        <begin position="77"/>
        <end position="107"/>
    </location>
</feature>
<dbReference type="Proteomes" id="UP000278143">
    <property type="component" value="Unassembled WGS sequence"/>
</dbReference>
<feature type="compositionally biased region" description="Low complexity" evidence="1">
    <location>
        <begin position="136"/>
        <end position="151"/>
    </location>
</feature>
<dbReference type="InterPro" id="IPR024368">
    <property type="entry name" value="Ecl1/2/3"/>
</dbReference>
<protein>
    <submittedName>
        <fullName evidence="2">Uncharacterized protein</fullName>
    </submittedName>
</protein>
<organism evidence="2 3">
    <name type="scientific">Syncephalis pseudoplumigaleata</name>
    <dbReference type="NCBI Taxonomy" id="1712513"/>
    <lineage>
        <taxon>Eukaryota</taxon>
        <taxon>Fungi</taxon>
        <taxon>Fungi incertae sedis</taxon>
        <taxon>Zoopagomycota</taxon>
        <taxon>Zoopagomycotina</taxon>
        <taxon>Zoopagomycetes</taxon>
        <taxon>Zoopagales</taxon>
        <taxon>Piptocephalidaceae</taxon>
        <taxon>Syncephalis</taxon>
    </lineage>
</organism>
<evidence type="ECO:0000313" key="3">
    <source>
        <dbReference type="Proteomes" id="UP000278143"/>
    </source>
</evidence>
<dbReference type="Pfam" id="PF12855">
    <property type="entry name" value="Ecl1"/>
    <property type="match status" value="1"/>
</dbReference>
<gene>
    <name evidence="2" type="ORF">SYNPS1DRAFT_23267</name>
</gene>
<evidence type="ECO:0000256" key="1">
    <source>
        <dbReference type="SAM" id="MobiDB-lite"/>
    </source>
</evidence>
<reference evidence="3" key="1">
    <citation type="journal article" date="2018" name="Nat. Microbiol.">
        <title>Leveraging single-cell genomics to expand the fungal tree of life.</title>
        <authorList>
            <person name="Ahrendt S.R."/>
            <person name="Quandt C.A."/>
            <person name="Ciobanu D."/>
            <person name="Clum A."/>
            <person name="Salamov A."/>
            <person name="Andreopoulos B."/>
            <person name="Cheng J.F."/>
            <person name="Woyke T."/>
            <person name="Pelin A."/>
            <person name="Henrissat B."/>
            <person name="Reynolds N.K."/>
            <person name="Benny G.L."/>
            <person name="Smith M.E."/>
            <person name="James T.Y."/>
            <person name="Grigoriev I.V."/>
        </authorList>
    </citation>
    <scope>NUCLEOTIDE SEQUENCE [LARGE SCALE GENOMIC DNA]</scope>
    <source>
        <strain evidence="3">Benny S71-1</strain>
    </source>
</reference>
<keyword evidence="3" id="KW-1185">Reference proteome</keyword>
<evidence type="ECO:0000313" key="2">
    <source>
        <dbReference type="EMBL" id="RKP24668.1"/>
    </source>
</evidence>
<dbReference type="AlphaFoldDB" id="A0A4P9YXL9"/>
<feature type="compositionally biased region" description="Pro residues" evidence="1">
    <location>
        <begin position="94"/>
        <end position="103"/>
    </location>
</feature>
<accession>A0A4P9YXL9</accession>
<dbReference type="EMBL" id="KZ990096">
    <property type="protein sequence ID" value="RKP24668.1"/>
    <property type="molecule type" value="Genomic_DNA"/>
</dbReference>